<name>A0ABT7ILX5_9BURK</name>
<evidence type="ECO:0000313" key="2">
    <source>
        <dbReference type="Proteomes" id="UP001165481"/>
    </source>
</evidence>
<dbReference type="EMBL" id="JAKZJU020000001">
    <property type="protein sequence ID" value="MDL2059365.1"/>
    <property type="molecule type" value="Genomic_DNA"/>
</dbReference>
<dbReference type="RefSeq" id="WP_243377653.1">
    <property type="nucleotide sequence ID" value="NZ_JAKZJU020000001.1"/>
</dbReference>
<gene>
    <name evidence="1" type="ORF">MUN46_005395</name>
</gene>
<accession>A0ABT7ILX5</accession>
<comment type="caution">
    <text evidence="1">The sequence shown here is derived from an EMBL/GenBank/DDBJ whole genome shotgun (WGS) entry which is preliminary data.</text>
</comment>
<keyword evidence="2" id="KW-1185">Reference proteome</keyword>
<reference evidence="1" key="1">
    <citation type="submission" date="2023-03" db="EMBL/GenBank/DDBJ databases">
        <title>Mesosutterella sp. nov. isolated from porcine feces.</title>
        <authorList>
            <person name="Yu S."/>
        </authorList>
    </citation>
    <scope>NUCLEOTIDE SEQUENCE</scope>
    <source>
        <strain evidence="1">AGMB02718</strain>
    </source>
</reference>
<organism evidence="1 2">
    <name type="scientific">Mesosutterella faecium</name>
    <dbReference type="NCBI Taxonomy" id="2925194"/>
    <lineage>
        <taxon>Bacteria</taxon>
        <taxon>Pseudomonadati</taxon>
        <taxon>Pseudomonadota</taxon>
        <taxon>Betaproteobacteria</taxon>
        <taxon>Burkholderiales</taxon>
        <taxon>Sutterellaceae</taxon>
        <taxon>Mesosutterella</taxon>
    </lineage>
</organism>
<proteinExistence type="predicted"/>
<dbReference type="Proteomes" id="UP001165481">
    <property type="component" value="Unassembled WGS sequence"/>
</dbReference>
<evidence type="ECO:0000313" key="1">
    <source>
        <dbReference type="EMBL" id="MDL2059365.1"/>
    </source>
</evidence>
<sequence length="45" mass="4919">MENGGPELEKLSLDDLGSLLATASGDPTLLNPTETDLEMLEWWES</sequence>
<protein>
    <submittedName>
        <fullName evidence="1">Uncharacterized protein</fullName>
    </submittedName>
</protein>